<dbReference type="EMBL" id="JANPWB010000012">
    <property type="protein sequence ID" value="KAJ1115405.1"/>
    <property type="molecule type" value="Genomic_DNA"/>
</dbReference>
<gene>
    <name evidence="2" type="ORF">NDU88_003629</name>
</gene>
<dbReference type="AlphaFoldDB" id="A0AAV7NKE2"/>
<feature type="compositionally biased region" description="Basic and acidic residues" evidence="1">
    <location>
        <begin position="96"/>
        <end position="105"/>
    </location>
</feature>
<organism evidence="2 3">
    <name type="scientific">Pleurodeles waltl</name>
    <name type="common">Iberian ribbed newt</name>
    <dbReference type="NCBI Taxonomy" id="8319"/>
    <lineage>
        <taxon>Eukaryota</taxon>
        <taxon>Metazoa</taxon>
        <taxon>Chordata</taxon>
        <taxon>Craniata</taxon>
        <taxon>Vertebrata</taxon>
        <taxon>Euteleostomi</taxon>
        <taxon>Amphibia</taxon>
        <taxon>Batrachia</taxon>
        <taxon>Caudata</taxon>
        <taxon>Salamandroidea</taxon>
        <taxon>Salamandridae</taxon>
        <taxon>Pleurodelinae</taxon>
        <taxon>Pleurodeles</taxon>
    </lineage>
</organism>
<name>A0AAV7NKE2_PLEWA</name>
<protein>
    <submittedName>
        <fullName evidence="2">Uncharacterized protein</fullName>
    </submittedName>
</protein>
<feature type="region of interest" description="Disordered" evidence="1">
    <location>
        <begin position="55"/>
        <end position="105"/>
    </location>
</feature>
<dbReference type="Proteomes" id="UP001066276">
    <property type="component" value="Chromosome 8"/>
</dbReference>
<comment type="caution">
    <text evidence="2">The sequence shown here is derived from an EMBL/GenBank/DDBJ whole genome shotgun (WGS) entry which is preliminary data.</text>
</comment>
<evidence type="ECO:0000313" key="2">
    <source>
        <dbReference type="EMBL" id="KAJ1115405.1"/>
    </source>
</evidence>
<reference evidence="2" key="1">
    <citation type="journal article" date="2022" name="bioRxiv">
        <title>Sequencing and chromosome-scale assembly of the giantPleurodeles waltlgenome.</title>
        <authorList>
            <person name="Brown T."/>
            <person name="Elewa A."/>
            <person name="Iarovenko S."/>
            <person name="Subramanian E."/>
            <person name="Araus A.J."/>
            <person name="Petzold A."/>
            <person name="Susuki M."/>
            <person name="Suzuki K.-i.T."/>
            <person name="Hayashi T."/>
            <person name="Toyoda A."/>
            <person name="Oliveira C."/>
            <person name="Osipova E."/>
            <person name="Leigh N.D."/>
            <person name="Simon A."/>
            <person name="Yun M.H."/>
        </authorList>
    </citation>
    <scope>NUCLEOTIDE SEQUENCE</scope>
    <source>
        <strain evidence="2">20211129_DDA</strain>
        <tissue evidence="2">Liver</tissue>
    </source>
</reference>
<evidence type="ECO:0000256" key="1">
    <source>
        <dbReference type="SAM" id="MobiDB-lite"/>
    </source>
</evidence>
<keyword evidence="3" id="KW-1185">Reference proteome</keyword>
<accession>A0AAV7NKE2</accession>
<sequence>MLLNARTLGRFPRVRTVVNLKHEVQQTTGTVVFDGNENVTSRDINLDIRVEEEKCGETCREGRKNAEEPEDMEEREKPGNETPKMIKTGTPPSKTPGEETPSRRD</sequence>
<evidence type="ECO:0000313" key="3">
    <source>
        <dbReference type="Proteomes" id="UP001066276"/>
    </source>
</evidence>
<proteinExistence type="predicted"/>
<feature type="compositionally biased region" description="Basic and acidic residues" evidence="1">
    <location>
        <begin position="55"/>
        <end position="67"/>
    </location>
</feature>